<reference evidence="2" key="1">
    <citation type="submission" date="2018-11" db="EMBL/GenBank/DDBJ databases">
        <authorList>
            <consortium name="Pathogen Informatics"/>
        </authorList>
    </citation>
    <scope>NUCLEOTIDE SEQUENCE</scope>
</reference>
<protein>
    <submittedName>
        <fullName evidence="2">Uncharacterized protein</fullName>
    </submittedName>
</protein>
<accession>A0A3S5CV95</accession>
<comment type="caution">
    <text evidence="2">The sequence shown here is derived from an EMBL/GenBank/DDBJ whole genome shotgun (WGS) entry which is preliminary data.</text>
</comment>
<dbReference type="AlphaFoldDB" id="A0A3S5CV95"/>
<name>A0A3S5CV95_9PLAT</name>
<dbReference type="Proteomes" id="UP000784294">
    <property type="component" value="Unassembled WGS sequence"/>
</dbReference>
<keyword evidence="3" id="KW-1185">Reference proteome</keyword>
<feature type="region of interest" description="Disordered" evidence="1">
    <location>
        <begin position="93"/>
        <end position="133"/>
    </location>
</feature>
<evidence type="ECO:0000313" key="2">
    <source>
        <dbReference type="EMBL" id="VEL41668.1"/>
    </source>
</evidence>
<organism evidence="2 3">
    <name type="scientific">Protopolystoma xenopodis</name>
    <dbReference type="NCBI Taxonomy" id="117903"/>
    <lineage>
        <taxon>Eukaryota</taxon>
        <taxon>Metazoa</taxon>
        <taxon>Spiralia</taxon>
        <taxon>Lophotrochozoa</taxon>
        <taxon>Platyhelminthes</taxon>
        <taxon>Monogenea</taxon>
        <taxon>Polyopisthocotylea</taxon>
        <taxon>Polystomatidea</taxon>
        <taxon>Polystomatidae</taxon>
        <taxon>Protopolystoma</taxon>
    </lineage>
</organism>
<dbReference type="EMBL" id="CAAALY010270492">
    <property type="protein sequence ID" value="VEL41668.1"/>
    <property type="molecule type" value="Genomic_DNA"/>
</dbReference>
<evidence type="ECO:0000256" key="1">
    <source>
        <dbReference type="SAM" id="MobiDB-lite"/>
    </source>
</evidence>
<feature type="region of interest" description="Disordered" evidence="1">
    <location>
        <begin position="1"/>
        <end position="30"/>
    </location>
</feature>
<gene>
    <name evidence="2" type="ORF">PXEA_LOCUS35108</name>
</gene>
<evidence type="ECO:0000313" key="3">
    <source>
        <dbReference type="Proteomes" id="UP000784294"/>
    </source>
</evidence>
<sequence>MAGYILSSKPELALPSDQDSRSPARGGKGWRQRWSWSWGWRQRSELEGPREAHHTAYLVCYQALSGLTLYSGRNSPFDTRARTGTDGVTWCAGVGGGRSSGKKKLPDLTDLGPAVDSGFPAPAGDNNVQMSRK</sequence>
<proteinExistence type="predicted"/>